<evidence type="ECO:0000313" key="1">
    <source>
        <dbReference type="Proteomes" id="UP000887569"/>
    </source>
</evidence>
<sequence>VEWSIYLMNRNLLSATAPGTANDGREPGLLLAIPPRSDLSQQGLTASPISATISRVRYGKHSTEASPLN</sequence>
<keyword evidence="1" id="KW-1185">Reference proteome</keyword>
<proteinExistence type="predicted"/>
<organism evidence="1 2">
    <name type="scientific">Parascaris univalens</name>
    <name type="common">Nematode worm</name>
    <dbReference type="NCBI Taxonomy" id="6257"/>
    <lineage>
        <taxon>Eukaryota</taxon>
        <taxon>Metazoa</taxon>
        <taxon>Ecdysozoa</taxon>
        <taxon>Nematoda</taxon>
        <taxon>Chromadorea</taxon>
        <taxon>Rhabditida</taxon>
        <taxon>Spirurina</taxon>
        <taxon>Ascaridomorpha</taxon>
        <taxon>Ascaridoidea</taxon>
        <taxon>Ascarididae</taxon>
        <taxon>Parascaris</taxon>
    </lineage>
</organism>
<name>A0A915C501_PARUN</name>
<dbReference type="Proteomes" id="UP000887569">
    <property type="component" value="Unplaced"/>
</dbReference>
<protein>
    <submittedName>
        <fullName evidence="2">Protein kinase domain-containing protein</fullName>
    </submittedName>
</protein>
<dbReference type="AlphaFoldDB" id="A0A915C501"/>
<reference evidence="2" key="1">
    <citation type="submission" date="2022-11" db="UniProtKB">
        <authorList>
            <consortium name="WormBaseParasite"/>
        </authorList>
    </citation>
    <scope>IDENTIFICATION</scope>
</reference>
<accession>A0A915C501</accession>
<evidence type="ECO:0000313" key="2">
    <source>
        <dbReference type="WBParaSite" id="PgR084X_g023_t06"/>
    </source>
</evidence>
<dbReference type="WBParaSite" id="PgR084X_g023_t06">
    <property type="protein sequence ID" value="PgR084X_g023_t06"/>
    <property type="gene ID" value="PgR084X_g023"/>
</dbReference>